<evidence type="ECO:0000313" key="1">
    <source>
        <dbReference type="EMBL" id="SJZ33838.1"/>
    </source>
</evidence>
<proteinExistence type="predicted"/>
<dbReference type="RefSeq" id="WP_087677561.1">
    <property type="nucleotide sequence ID" value="NZ_FUWV01000001.1"/>
</dbReference>
<dbReference type="OrthoDB" id="1953500at2"/>
<protein>
    <recommendedName>
        <fullName evidence="3">DUF2953 domain-containing protein</fullName>
    </recommendedName>
</protein>
<reference evidence="1 2" key="1">
    <citation type="submission" date="2017-02" db="EMBL/GenBank/DDBJ databases">
        <authorList>
            <person name="Peterson S.W."/>
        </authorList>
    </citation>
    <scope>NUCLEOTIDE SEQUENCE [LARGE SCALE GENOMIC DNA]</scope>
    <source>
        <strain evidence="1 2">DSM 15102</strain>
    </source>
</reference>
<sequence>MIRLIFIVFILIFILYSMPICIEINYKQKNRKNQSDVYIIILSGLIRYKLDLTFPENKLINAKKKLNYHFIEKEDQNIMQNFNQFIHQFQKNYQILKGILKYFLDKIKIQKLYLNIEYSLENAALIGIISGILYFIESKIFISIFRYKNIKDCKIKNNPLFRQQNMIQIDFSCIIQFKLGHIINGSIKSLILYKRR</sequence>
<dbReference type="EMBL" id="FUWV01000001">
    <property type="protein sequence ID" value="SJZ33838.1"/>
    <property type="molecule type" value="Genomic_DNA"/>
</dbReference>
<dbReference type="Proteomes" id="UP000196365">
    <property type="component" value="Unassembled WGS sequence"/>
</dbReference>
<gene>
    <name evidence="1" type="ORF">SAMN02745973_00104</name>
</gene>
<organism evidence="1 2">
    <name type="scientific">Garciella nitratireducens DSM 15102</name>
    <dbReference type="NCBI Taxonomy" id="1121911"/>
    <lineage>
        <taxon>Bacteria</taxon>
        <taxon>Bacillati</taxon>
        <taxon>Bacillota</taxon>
        <taxon>Clostridia</taxon>
        <taxon>Eubacteriales</taxon>
        <taxon>Eubacteriaceae</taxon>
        <taxon>Garciella</taxon>
    </lineage>
</organism>
<evidence type="ECO:0008006" key="3">
    <source>
        <dbReference type="Google" id="ProtNLM"/>
    </source>
</evidence>
<accession>A0A1T4JUM4</accession>
<keyword evidence="2" id="KW-1185">Reference proteome</keyword>
<name>A0A1T4JUM4_9FIRM</name>
<dbReference type="AlphaFoldDB" id="A0A1T4JUM4"/>
<evidence type="ECO:0000313" key="2">
    <source>
        <dbReference type="Proteomes" id="UP000196365"/>
    </source>
</evidence>